<dbReference type="Proteomes" id="UP000185841">
    <property type="component" value="Unassembled WGS sequence"/>
</dbReference>
<protein>
    <submittedName>
        <fullName evidence="1">Uncharacterized protein</fullName>
    </submittedName>
</protein>
<gene>
    <name evidence="1" type="ORF">SAMN05878282_1127</name>
</gene>
<proteinExistence type="predicted"/>
<sequence>MKNEADYLAGWTGKIFNPESGKWSSGGAARARRIALAGGVGAVEARAFTAGIQFVQPVMEQMQAQLDRATKALEILIADNPKLAKRLNS</sequence>
<evidence type="ECO:0000313" key="2">
    <source>
        <dbReference type="Proteomes" id="UP000185841"/>
    </source>
</evidence>
<dbReference type="RefSeq" id="WP_076429205.1">
    <property type="nucleotide sequence ID" value="NZ_FTMP01000012.1"/>
</dbReference>
<organism evidence="1 2">
    <name type="scientific">Aquipseudomonas alcaligenes</name>
    <name type="common">Pseudomonas alcaligenes</name>
    <dbReference type="NCBI Taxonomy" id="43263"/>
    <lineage>
        <taxon>Bacteria</taxon>
        <taxon>Pseudomonadati</taxon>
        <taxon>Pseudomonadota</taxon>
        <taxon>Gammaproteobacteria</taxon>
        <taxon>Pseudomonadales</taxon>
        <taxon>Pseudomonadaceae</taxon>
        <taxon>Aquipseudomonas</taxon>
    </lineage>
</organism>
<dbReference type="AlphaFoldDB" id="A0A1N6X7K7"/>
<evidence type="ECO:0000313" key="1">
    <source>
        <dbReference type="EMBL" id="SIQ98334.1"/>
    </source>
</evidence>
<reference evidence="1 2" key="1">
    <citation type="submission" date="2017-01" db="EMBL/GenBank/DDBJ databases">
        <authorList>
            <person name="Mah S.A."/>
            <person name="Swanson W.J."/>
            <person name="Moy G.W."/>
            <person name="Vacquier V.D."/>
        </authorList>
    </citation>
    <scope>NUCLEOTIDE SEQUENCE [LARGE SCALE GENOMIC DNA]</scope>
    <source>
        <strain evidence="1 2">RU36E</strain>
    </source>
</reference>
<accession>A0A1N6X7K7</accession>
<name>A0A1N6X7K7_AQUAC</name>
<dbReference type="EMBL" id="FTMP01000012">
    <property type="protein sequence ID" value="SIQ98334.1"/>
    <property type="molecule type" value="Genomic_DNA"/>
</dbReference>